<dbReference type="EMBL" id="FNPZ01000001">
    <property type="protein sequence ID" value="SDY66633.1"/>
    <property type="molecule type" value="Genomic_DNA"/>
</dbReference>
<gene>
    <name evidence="1" type="ORF">SAMN05216554_1084</name>
</gene>
<dbReference type="AlphaFoldDB" id="A0A1H3LQJ5"/>
<proteinExistence type="predicted"/>
<dbReference type="OrthoDB" id="5120116at2"/>
<accession>A0A1H3LQJ5</accession>
<evidence type="ECO:0000313" key="1">
    <source>
        <dbReference type="EMBL" id="SDY66633.1"/>
    </source>
</evidence>
<sequence>MPRFVPLSDRDGPAGSARMWINPEHIVSLVPKVHRDGTHHILQVEIKLVGTPAFDARLGQFNSGADADTRWEEFLRDLGREPPAEP</sequence>
<name>A0A1H3LQJ5_9MICO</name>
<dbReference type="Proteomes" id="UP000198891">
    <property type="component" value="Unassembled WGS sequence"/>
</dbReference>
<reference evidence="1 2" key="1">
    <citation type="submission" date="2016-10" db="EMBL/GenBank/DDBJ databases">
        <authorList>
            <person name="de Groot N.N."/>
        </authorList>
    </citation>
    <scope>NUCLEOTIDE SEQUENCE [LARGE SCALE GENOMIC DNA]</scope>
    <source>
        <strain evidence="1 2">CGMCC 4.3491</strain>
    </source>
</reference>
<evidence type="ECO:0000313" key="2">
    <source>
        <dbReference type="Proteomes" id="UP000198891"/>
    </source>
</evidence>
<keyword evidence="2" id="KW-1185">Reference proteome</keyword>
<organism evidence="1 2">
    <name type="scientific">Herbiconiux ginsengi</name>
    <dbReference type="NCBI Taxonomy" id="381665"/>
    <lineage>
        <taxon>Bacteria</taxon>
        <taxon>Bacillati</taxon>
        <taxon>Actinomycetota</taxon>
        <taxon>Actinomycetes</taxon>
        <taxon>Micrococcales</taxon>
        <taxon>Microbacteriaceae</taxon>
        <taxon>Herbiconiux</taxon>
    </lineage>
</organism>
<protein>
    <submittedName>
        <fullName evidence="1">Uncharacterized protein</fullName>
    </submittedName>
</protein>
<dbReference type="RefSeq" id="WP_139256623.1">
    <property type="nucleotide sequence ID" value="NZ_FNPZ01000001.1"/>
</dbReference>